<accession>A0A1D1XH85</accession>
<dbReference type="Pfam" id="PF23240">
    <property type="entry name" value="HAT_PRP39_N"/>
    <property type="match status" value="1"/>
</dbReference>
<dbReference type="GO" id="GO:0000243">
    <property type="term" value="C:commitment complex"/>
    <property type="evidence" value="ECO:0007669"/>
    <property type="project" value="TreeGrafter"/>
</dbReference>
<dbReference type="GO" id="GO:0071004">
    <property type="term" value="C:U2-type prespliceosome"/>
    <property type="evidence" value="ECO:0007669"/>
    <property type="project" value="TreeGrafter"/>
</dbReference>
<feature type="region of interest" description="Disordered" evidence="7">
    <location>
        <begin position="1"/>
        <end position="21"/>
    </location>
</feature>
<gene>
    <name evidence="8" type="primary">prp39_0</name>
    <name evidence="8" type="ORF">g.86830</name>
</gene>
<dbReference type="SMART" id="SM00386">
    <property type="entry name" value="HAT"/>
    <property type="match status" value="6"/>
</dbReference>
<dbReference type="AlphaFoldDB" id="A0A1D1XH85"/>
<dbReference type="InterPro" id="IPR003107">
    <property type="entry name" value="HAT"/>
</dbReference>
<reference evidence="8" key="1">
    <citation type="submission" date="2015-07" db="EMBL/GenBank/DDBJ databases">
        <title>Transcriptome Assembly of Anthurium amnicola.</title>
        <authorList>
            <person name="Suzuki J."/>
        </authorList>
    </citation>
    <scope>NUCLEOTIDE SEQUENCE</scope>
</reference>
<evidence type="ECO:0000256" key="2">
    <source>
        <dbReference type="ARBA" id="ARBA00022664"/>
    </source>
</evidence>
<dbReference type="Pfam" id="PF23241">
    <property type="entry name" value="HAT_PRP39_C"/>
    <property type="match status" value="1"/>
</dbReference>
<name>A0A1D1XH85_9ARAE</name>
<evidence type="ECO:0000256" key="5">
    <source>
        <dbReference type="ARBA" id="ARBA00023242"/>
    </source>
</evidence>
<dbReference type="GO" id="GO:0005685">
    <property type="term" value="C:U1 snRNP"/>
    <property type="evidence" value="ECO:0007669"/>
    <property type="project" value="TreeGrafter"/>
</dbReference>
<sequence length="958" mass="108501">MAAVEDNGTRDGSVPRGSGLASSSVEDKVRALLANNSMDFSSWTSLIMEIDATSADDINIISKVYEFFLSEFPLCYGYWVKYANHKARLCSIDEVREVYEEAVKVASYSVDVWVNYCSFAMQVYEDLDDVRRLYERGLAFVGKDYLCSTLWDKCIEFEHSHKQWNHLVLIYIRSLRFPTKKLNSYYQSFKKLVAICEEELKCQNIAMGPLEAAVSSEFAELCKHSDSEITSLISDLLDQPVGLLRPKILQKILTIGEYFYQKSTNTNDKISYFEAQIWRPYFHIKPLDDSQLQVWNHYLDFVEMQGDFDWTVKLYERCLIPCANYPEFWVRYIEFMEARGGREIANLALTRASTTFLKRIPQFHQYCAKVKEQIGDAHVGHPCLLNCNLDFSSNFVGRVNQQANLEKRQGNIEAAYLIYEKVIEMVNMKQDMQTLATLYMHFARFTYVVTGDLGAAKEIFVKGISRAPYCKSLFEGLISFMAMHGGGGQVGAIDSIVGHAIVPEPGVSLALSPNDRKDVSSLFLEFVDLCGTIHEIRKAWARHMKLFQHVMRPCTSLSCNDNAIGVREKTKETNFVRDHDYDEDGIGDSNKYFLFDDVKSSKKNHDLLLVGPALASKFHSEEANNSTNGNQDQAQVAKDARKPSEQHPIEPCVYTDELLCKTRTLPHDLQVLSECPEAKDKSRRLQDSESHDDLRPSLVNLSISPPVDEQCHPDACDNNGIQMPSEETKRYCDSSEVGVVQQSDAKQTQPMISAIAESPADSNCKDTCTGQNQPAELNKVQTQQLALAPAPTNVMCPQNSVKWHQVHYGGQVSEQKSRFHGYVQSEQHQQWQVPVQLRYPHSGFNSQIPMAQTYAGQPQIWQANSQMANQPQGLYQRASSQVYPSGAIVLQAPNMQQDSMAGGGQPQLVTQMATQTHVYQHPLPSNGQHNYFQGGHGASNQFWHYYQQQQQQQPPQSQ</sequence>
<dbReference type="GO" id="GO:0030627">
    <property type="term" value="F:pre-mRNA 5'-splice site binding"/>
    <property type="evidence" value="ECO:0007669"/>
    <property type="project" value="TreeGrafter"/>
</dbReference>
<dbReference type="GO" id="GO:0000395">
    <property type="term" value="P:mRNA 5'-splice site recognition"/>
    <property type="evidence" value="ECO:0007669"/>
    <property type="project" value="TreeGrafter"/>
</dbReference>
<dbReference type="FunFam" id="1.25.40.10:FF:000064">
    <property type="entry name" value="Putative pre-mrna-processing factor 39"/>
    <property type="match status" value="1"/>
</dbReference>
<evidence type="ECO:0000256" key="3">
    <source>
        <dbReference type="ARBA" id="ARBA00022737"/>
    </source>
</evidence>
<evidence type="ECO:0000313" key="8">
    <source>
        <dbReference type="EMBL" id="JAT41760.1"/>
    </source>
</evidence>
<dbReference type="PANTHER" id="PTHR17204:SF26">
    <property type="entry name" value="PRE-MRNA-PROCESSING FACTOR 39-2"/>
    <property type="match status" value="1"/>
</dbReference>
<dbReference type="SUPFAM" id="SSF48452">
    <property type="entry name" value="TPR-like"/>
    <property type="match status" value="2"/>
</dbReference>
<comment type="subcellular location">
    <subcellularLocation>
        <location evidence="1">Nucleus</location>
    </subcellularLocation>
</comment>
<evidence type="ECO:0000256" key="6">
    <source>
        <dbReference type="ARBA" id="ARBA00038019"/>
    </source>
</evidence>
<evidence type="ECO:0000256" key="1">
    <source>
        <dbReference type="ARBA" id="ARBA00004123"/>
    </source>
</evidence>
<proteinExistence type="inferred from homology"/>
<feature type="compositionally biased region" description="Basic and acidic residues" evidence="7">
    <location>
        <begin position="676"/>
        <end position="695"/>
    </location>
</feature>
<dbReference type="FunFam" id="1.25.40.10:FF:000159">
    <property type="entry name" value="Tetratricopeptide repeat (TPR)-like superfamily protein"/>
    <property type="match status" value="1"/>
</dbReference>
<keyword evidence="2" id="KW-0507">mRNA processing</keyword>
<evidence type="ECO:0000256" key="4">
    <source>
        <dbReference type="ARBA" id="ARBA00023187"/>
    </source>
</evidence>
<keyword evidence="4" id="KW-0508">mRNA splicing</keyword>
<feature type="region of interest" description="Disordered" evidence="7">
    <location>
        <begin position="676"/>
        <end position="696"/>
    </location>
</feature>
<dbReference type="PANTHER" id="PTHR17204">
    <property type="entry name" value="PRE-MRNA PROCESSING PROTEIN PRP39-RELATED"/>
    <property type="match status" value="1"/>
</dbReference>
<dbReference type="Gene3D" id="1.25.40.10">
    <property type="entry name" value="Tetratricopeptide repeat domain"/>
    <property type="match status" value="2"/>
</dbReference>
<evidence type="ECO:0000256" key="7">
    <source>
        <dbReference type="SAM" id="MobiDB-lite"/>
    </source>
</evidence>
<feature type="region of interest" description="Disordered" evidence="7">
    <location>
        <begin position="620"/>
        <end position="648"/>
    </location>
</feature>
<feature type="compositionally biased region" description="Polar residues" evidence="7">
    <location>
        <begin position="623"/>
        <end position="634"/>
    </location>
</feature>
<comment type="similarity">
    <text evidence="6">Belongs to the PRP39 family.</text>
</comment>
<feature type="compositionally biased region" description="Basic and acidic residues" evidence="7">
    <location>
        <begin position="638"/>
        <end position="648"/>
    </location>
</feature>
<dbReference type="InterPro" id="IPR011990">
    <property type="entry name" value="TPR-like_helical_dom_sf"/>
</dbReference>
<dbReference type="InterPro" id="IPR059164">
    <property type="entry name" value="HAT_PRP39_C"/>
</dbReference>
<protein>
    <submittedName>
        <fullName evidence="8">Pre-mRNA-processing factor 39</fullName>
    </submittedName>
</protein>
<dbReference type="EMBL" id="GDJX01026176">
    <property type="protein sequence ID" value="JAT41760.1"/>
    <property type="molecule type" value="Transcribed_RNA"/>
</dbReference>
<organism evidence="8">
    <name type="scientific">Anthurium amnicola</name>
    <dbReference type="NCBI Taxonomy" id="1678845"/>
    <lineage>
        <taxon>Eukaryota</taxon>
        <taxon>Viridiplantae</taxon>
        <taxon>Streptophyta</taxon>
        <taxon>Embryophyta</taxon>
        <taxon>Tracheophyta</taxon>
        <taxon>Spermatophyta</taxon>
        <taxon>Magnoliopsida</taxon>
        <taxon>Liliopsida</taxon>
        <taxon>Araceae</taxon>
        <taxon>Pothoideae</taxon>
        <taxon>Potheae</taxon>
        <taxon>Anthurium</taxon>
    </lineage>
</organism>
<keyword evidence="3" id="KW-0677">Repeat</keyword>
<keyword evidence="5" id="KW-0539">Nucleus</keyword>